<name>L0NKY7_9HYPH</name>
<protein>
    <submittedName>
        <fullName evidence="1">Uncharacterized protein</fullName>
    </submittedName>
</protein>
<accession>L0NKY7</accession>
<reference evidence="1 2" key="1">
    <citation type="journal article" date="2013" name="Genome Biol. Evol.">
        <title>Life in an arsenic-containing gold mine: genome and physiology of the autotrophic arsenite-oxidizing bacterium rhizobium sp. NT-26.</title>
        <authorList>
            <person name="Andres J."/>
            <person name="Arsene-Ploetze F."/>
            <person name="Barbe V."/>
            <person name="Brochier-Armanet C."/>
            <person name="Cleiss-Arnold J."/>
            <person name="Coppee J.Y."/>
            <person name="Dillies M.A."/>
            <person name="Geist"/>
            <person name="L"/>
            <person name="Joublin A."/>
            <person name="Koechler S."/>
            <person name="Lassalle F."/>
            <person name="Marchal M."/>
            <person name="Medigue C."/>
            <person name="Muller D."/>
            <person name="Nesme X."/>
            <person name="Plewniak F."/>
            <person name="Proux C."/>
            <person name="Ramirez-Bahena M.H."/>
            <person name="Schenowitz C."/>
            <person name="Sismeiro O."/>
            <person name="Vallenet D."/>
            <person name="Santini J.M."/>
            <person name="Bertin P.N."/>
        </authorList>
    </citation>
    <scope>NUCLEOTIDE SEQUENCE [LARGE SCALE GENOMIC DNA]</scope>
    <source>
        <strain evidence="1 2">NT-26</strain>
    </source>
</reference>
<dbReference type="KEGG" id="rht:NT26_4021"/>
<evidence type="ECO:0000313" key="2">
    <source>
        <dbReference type="Proteomes" id="UP000010792"/>
    </source>
</evidence>
<organism evidence="1 2">
    <name type="scientific">Pseudorhizobium banfieldiae</name>
    <dbReference type="NCBI Taxonomy" id="1125847"/>
    <lineage>
        <taxon>Bacteria</taxon>
        <taxon>Pseudomonadati</taxon>
        <taxon>Pseudomonadota</taxon>
        <taxon>Alphaproteobacteria</taxon>
        <taxon>Hyphomicrobiales</taxon>
        <taxon>Rhizobiaceae</taxon>
        <taxon>Rhizobium/Agrobacterium group</taxon>
        <taxon>Pseudorhizobium</taxon>
    </lineage>
</organism>
<dbReference type="Proteomes" id="UP000010792">
    <property type="component" value="Chromosome"/>
</dbReference>
<proteinExistence type="predicted"/>
<dbReference type="EMBL" id="FO082820">
    <property type="protein sequence ID" value="CCF21743.1"/>
    <property type="molecule type" value="Genomic_DNA"/>
</dbReference>
<sequence>MIGNWEEEEIADLI</sequence>
<evidence type="ECO:0000313" key="1">
    <source>
        <dbReference type="EMBL" id="CCF21743.1"/>
    </source>
</evidence>
<gene>
    <name evidence="1" type="ORF">NT26_4021</name>
</gene>
<keyword evidence="2" id="KW-1185">Reference proteome</keyword>
<dbReference type="STRING" id="1125847.NT26_4021"/>